<gene>
    <name evidence="1" type="ORF">WA026_011573</name>
</gene>
<accession>A0AAW1TRK6</accession>
<reference evidence="1 2" key="1">
    <citation type="submission" date="2023-03" db="EMBL/GenBank/DDBJ databases">
        <title>Genome insight into feeding habits of ladybird beetles.</title>
        <authorList>
            <person name="Li H.-S."/>
            <person name="Huang Y.-H."/>
            <person name="Pang H."/>
        </authorList>
    </citation>
    <scope>NUCLEOTIDE SEQUENCE [LARGE SCALE GENOMIC DNA]</scope>
    <source>
        <strain evidence="1">SYSU_2023b</strain>
        <tissue evidence="1">Whole body</tissue>
    </source>
</reference>
<protein>
    <submittedName>
        <fullName evidence="1">Uncharacterized protein</fullName>
    </submittedName>
</protein>
<evidence type="ECO:0000313" key="2">
    <source>
        <dbReference type="Proteomes" id="UP001431783"/>
    </source>
</evidence>
<comment type="caution">
    <text evidence="1">The sequence shown here is derived from an EMBL/GenBank/DDBJ whole genome shotgun (WGS) entry which is preliminary data.</text>
</comment>
<sequence length="116" mass="13300">SDEIPLNIQPKGIQINERSCIRRDSATIINSYIIRLNPGSESVRMDVFSANHRYPFPSVKENRKANIPVMSDHFSSSDEDLEDMLDIVEIPKNVDYFEETVPLFSAEQYGTNIEHI</sequence>
<evidence type="ECO:0000313" key="1">
    <source>
        <dbReference type="EMBL" id="KAK9871305.1"/>
    </source>
</evidence>
<name>A0AAW1TRK6_9CUCU</name>
<dbReference type="EMBL" id="JARQZJ010000005">
    <property type="protein sequence ID" value="KAK9871305.1"/>
    <property type="molecule type" value="Genomic_DNA"/>
</dbReference>
<keyword evidence="2" id="KW-1185">Reference proteome</keyword>
<feature type="non-terminal residue" evidence="1">
    <location>
        <position position="1"/>
    </location>
</feature>
<dbReference type="AlphaFoldDB" id="A0AAW1TRK6"/>
<organism evidence="1 2">
    <name type="scientific">Henosepilachna vigintioctopunctata</name>
    <dbReference type="NCBI Taxonomy" id="420089"/>
    <lineage>
        <taxon>Eukaryota</taxon>
        <taxon>Metazoa</taxon>
        <taxon>Ecdysozoa</taxon>
        <taxon>Arthropoda</taxon>
        <taxon>Hexapoda</taxon>
        <taxon>Insecta</taxon>
        <taxon>Pterygota</taxon>
        <taxon>Neoptera</taxon>
        <taxon>Endopterygota</taxon>
        <taxon>Coleoptera</taxon>
        <taxon>Polyphaga</taxon>
        <taxon>Cucujiformia</taxon>
        <taxon>Coccinelloidea</taxon>
        <taxon>Coccinellidae</taxon>
        <taxon>Epilachninae</taxon>
        <taxon>Epilachnini</taxon>
        <taxon>Henosepilachna</taxon>
    </lineage>
</organism>
<proteinExistence type="predicted"/>
<dbReference type="Proteomes" id="UP001431783">
    <property type="component" value="Unassembled WGS sequence"/>
</dbReference>